<organism evidence="8 9">
    <name type="scientific">Geomonas paludis</name>
    <dbReference type="NCBI Taxonomy" id="2740185"/>
    <lineage>
        <taxon>Bacteria</taxon>
        <taxon>Pseudomonadati</taxon>
        <taxon>Thermodesulfobacteriota</taxon>
        <taxon>Desulfuromonadia</taxon>
        <taxon>Geobacterales</taxon>
        <taxon>Geobacteraceae</taxon>
        <taxon>Geomonas</taxon>
    </lineage>
</organism>
<dbReference type="PROSITE" id="PS51257">
    <property type="entry name" value="PROKAR_LIPOPROTEIN"/>
    <property type="match status" value="1"/>
</dbReference>
<dbReference type="PROSITE" id="PS51123">
    <property type="entry name" value="OMPA_2"/>
    <property type="match status" value="1"/>
</dbReference>
<dbReference type="Proteomes" id="UP000568888">
    <property type="component" value="Unassembled WGS sequence"/>
</dbReference>
<evidence type="ECO:0000256" key="4">
    <source>
        <dbReference type="PROSITE-ProRule" id="PRU00473"/>
    </source>
</evidence>
<dbReference type="EMBL" id="BLXY01000002">
    <property type="protein sequence ID" value="GFO63254.1"/>
    <property type="molecule type" value="Genomic_DNA"/>
</dbReference>
<evidence type="ECO:0000256" key="1">
    <source>
        <dbReference type="ARBA" id="ARBA00004442"/>
    </source>
</evidence>
<evidence type="ECO:0000256" key="6">
    <source>
        <dbReference type="SAM" id="SignalP"/>
    </source>
</evidence>
<keyword evidence="3" id="KW-0998">Cell outer membrane</keyword>
<dbReference type="GO" id="GO:0009279">
    <property type="term" value="C:cell outer membrane"/>
    <property type="evidence" value="ECO:0007669"/>
    <property type="project" value="UniProtKB-SubCell"/>
</dbReference>
<proteinExistence type="predicted"/>
<dbReference type="PANTHER" id="PTHR30329:SF21">
    <property type="entry name" value="LIPOPROTEIN YIAD-RELATED"/>
    <property type="match status" value="1"/>
</dbReference>
<evidence type="ECO:0000256" key="5">
    <source>
        <dbReference type="SAM" id="MobiDB-lite"/>
    </source>
</evidence>
<evidence type="ECO:0000256" key="2">
    <source>
        <dbReference type="ARBA" id="ARBA00023136"/>
    </source>
</evidence>
<keyword evidence="6" id="KW-0732">Signal</keyword>
<dbReference type="Pfam" id="PF00691">
    <property type="entry name" value="OmpA"/>
    <property type="match status" value="1"/>
</dbReference>
<dbReference type="PANTHER" id="PTHR30329">
    <property type="entry name" value="STATOR ELEMENT OF FLAGELLAR MOTOR COMPLEX"/>
    <property type="match status" value="1"/>
</dbReference>
<evidence type="ECO:0000256" key="3">
    <source>
        <dbReference type="ARBA" id="ARBA00023237"/>
    </source>
</evidence>
<dbReference type="InterPro" id="IPR006665">
    <property type="entry name" value="OmpA-like"/>
</dbReference>
<evidence type="ECO:0000259" key="7">
    <source>
        <dbReference type="PROSITE" id="PS51123"/>
    </source>
</evidence>
<comment type="subcellular location">
    <subcellularLocation>
        <location evidence="1">Cell outer membrane</location>
    </subcellularLocation>
</comment>
<comment type="caution">
    <text evidence="8">The sequence shown here is derived from an EMBL/GenBank/DDBJ whole genome shotgun (WGS) entry which is preliminary data.</text>
</comment>
<evidence type="ECO:0000313" key="9">
    <source>
        <dbReference type="Proteomes" id="UP000568888"/>
    </source>
</evidence>
<feature type="region of interest" description="Disordered" evidence="5">
    <location>
        <begin position="32"/>
        <end position="86"/>
    </location>
</feature>
<name>A0A6V8MTP1_9BACT</name>
<feature type="signal peptide" evidence="6">
    <location>
        <begin position="1"/>
        <end position="23"/>
    </location>
</feature>
<feature type="compositionally biased region" description="Pro residues" evidence="5">
    <location>
        <begin position="42"/>
        <end position="86"/>
    </location>
</feature>
<protein>
    <recommendedName>
        <fullName evidence="7">OmpA-like domain-containing protein</fullName>
    </recommendedName>
</protein>
<accession>A0A6V8MTP1</accession>
<gene>
    <name evidence="8" type="ORF">GMPD_11730</name>
</gene>
<evidence type="ECO:0000313" key="8">
    <source>
        <dbReference type="EMBL" id="GFO63254.1"/>
    </source>
</evidence>
<reference evidence="9" key="1">
    <citation type="submission" date="2020-06" db="EMBL/GenBank/DDBJ databases">
        <title>Draft genomic sequecing of Geomonas sp. Red736.</title>
        <authorList>
            <person name="Itoh H."/>
            <person name="Xu Z.X."/>
            <person name="Ushijima N."/>
            <person name="Masuda Y."/>
            <person name="Shiratori Y."/>
            <person name="Senoo K."/>
        </authorList>
    </citation>
    <scope>NUCLEOTIDE SEQUENCE [LARGE SCALE GENOMIC DNA]</scope>
    <source>
        <strain evidence="9">Red736</strain>
    </source>
</reference>
<dbReference type="InterPro" id="IPR036737">
    <property type="entry name" value="OmpA-like_sf"/>
</dbReference>
<sequence>MNRMRVFSYCLLCLVTVWLAACAATPTVPPPGGAGKAEAVPAPAPQPPAREPVPPPQPKPKPPVVEPMPAPVKHPEPAPVVDPPVPPGPPPAAVKLEAVLFEYDAFTLDAAALEALERIYQVLAKEQGTFEVEGYCDERGDDRYNISLGESRAQAVVNWLVARGIEGRRLKQISYGREFPADPGHSPEAWRLNRRVEIVPAGSPGPGVRRRAAGN</sequence>
<dbReference type="SUPFAM" id="SSF103088">
    <property type="entry name" value="OmpA-like"/>
    <property type="match status" value="1"/>
</dbReference>
<feature type="chain" id="PRO_5028061929" description="OmpA-like domain-containing protein" evidence="6">
    <location>
        <begin position="24"/>
        <end position="215"/>
    </location>
</feature>
<dbReference type="InterPro" id="IPR006664">
    <property type="entry name" value="OMP_bac"/>
</dbReference>
<keyword evidence="2 4" id="KW-0472">Membrane</keyword>
<dbReference type="CDD" id="cd07185">
    <property type="entry name" value="OmpA_C-like"/>
    <property type="match status" value="1"/>
</dbReference>
<dbReference type="PRINTS" id="PR01021">
    <property type="entry name" value="OMPADOMAIN"/>
</dbReference>
<feature type="domain" description="OmpA-like" evidence="7">
    <location>
        <begin position="88"/>
        <end position="204"/>
    </location>
</feature>
<dbReference type="InterPro" id="IPR050330">
    <property type="entry name" value="Bact_OuterMem_StrucFunc"/>
</dbReference>
<dbReference type="Gene3D" id="3.30.1330.60">
    <property type="entry name" value="OmpA-like domain"/>
    <property type="match status" value="1"/>
</dbReference>
<dbReference type="AlphaFoldDB" id="A0A6V8MTP1"/>